<evidence type="ECO:0000313" key="5">
    <source>
        <dbReference type="Ensembl" id="ENSBGRP00000004622.1"/>
    </source>
</evidence>
<feature type="transmembrane region" description="Helical" evidence="3">
    <location>
        <begin position="20"/>
        <end position="39"/>
    </location>
</feature>
<keyword evidence="2" id="KW-0391">Immunity</keyword>
<dbReference type="InterPro" id="IPR036179">
    <property type="entry name" value="Ig-like_dom_sf"/>
</dbReference>
<dbReference type="InterPro" id="IPR013783">
    <property type="entry name" value="Ig-like_fold"/>
</dbReference>
<dbReference type="PANTHER" id="PTHR23268:SF54">
    <property type="entry name" value="T CELL RECEPTOR BETA VARIABLE 24-1"/>
    <property type="match status" value="1"/>
</dbReference>
<keyword evidence="3" id="KW-1133">Transmembrane helix</keyword>
<dbReference type="PROSITE" id="PS50835">
    <property type="entry name" value="IG_LIKE"/>
    <property type="match status" value="1"/>
</dbReference>
<keyword evidence="3" id="KW-0472">Membrane</keyword>
<dbReference type="InterPro" id="IPR007110">
    <property type="entry name" value="Ig-like_dom"/>
</dbReference>
<evidence type="ECO:0000313" key="6">
    <source>
        <dbReference type="Proteomes" id="UP000694520"/>
    </source>
</evidence>
<evidence type="ECO:0000259" key="4">
    <source>
        <dbReference type="PROSITE" id="PS50835"/>
    </source>
</evidence>
<feature type="domain" description="Ig-like" evidence="4">
    <location>
        <begin position="46"/>
        <end position="135"/>
    </location>
</feature>
<dbReference type="GO" id="GO:0002376">
    <property type="term" value="P:immune system process"/>
    <property type="evidence" value="ECO:0007669"/>
    <property type="project" value="UniProtKB-KW"/>
</dbReference>
<dbReference type="SUPFAM" id="SSF48726">
    <property type="entry name" value="Immunoglobulin"/>
    <property type="match status" value="1"/>
</dbReference>
<reference evidence="5" key="3">
    <citation type="submission" date="2025-09" db="UniProtKB">
        <authorList>
            <consortium name="Ensembl"/>
        </authorList>
    </citation>
    <scope>IDENTIFICATION</scope>
</reference>
<accession>A0A8B9WAF8</accession>
<protein>
    <recommendedName>
        <fullName evidence="4">Ig-like domain-containing protein</fullName>
    </recommendedName>
</protein>
<sequence length="179" mass="19903">MIYNKPKHHLRTLKAETIFIPPLPTIGSMLLCCVIFCLLGTGSMDTGVTQTPRNRIANTGKSTVLECSQTKGHESMYWYRQDPGRGLRLIYSSYGIDDINKGDVSDGYNVSRKEEAKFSLYLEPATPNQTAIYFCASNICTVLPGHLLSTQKDRCVCLEGHTDFLDVGCGFLRGCFYAV</sequence>
<dbReference type="InterPro" id="IPR013106">
    <property type="entry name" value="Ig_V-set"/>
</dbReference>
<dbReference type="AlphaFoldDB" id="A0A8B9WAF8"/>
<keyword evidence="6" id="KW-1185">Reference proteome</keyword>
<reference evidence="5" key="2">
    <citation type="submission" date="2025-08" db="UniProtKB">
        <authorList>
            <consortium name="Ensembl"/>
        </authorList>
    </citation>
    <scope>IDENTIFICATION</scope>
</reference>
<keyword evidence="1" id="KW-0732">Signal</keyword>
<keyword evidence="3" id="KW-0812">Transmembrane</keyword>
<dbReference type="GeneTree" id="ENSGT00940000154542"/>
<evidence type="ECO:0000256" key="1">
    <source>
        <dbReference type="ARBA" id="ARBA00022729"/>
    </source>
</evidence>
<dbReference type="Pfam" id="PF07686">
    <property type="entry name" value="V-set"/>
    <property type="match status" value="1"/>
</dbReference>
<dbReference type="PANTHER" id="PTHR23268">
    <property type="entry name" value="T-CELL RECEPTOR BETA CHAIN"/>
    <property type="match status" value="1"/>
</dbReference>
<dbReference type="GO" id="GO:0005886">
    <property type="term" value="C:plasma membrane"/>
    <property type="evidence" value="ECO:0007669"/>
    <property type="project" value="TreeGrafter"/>
</dbReference>
<reference evidence="5" key="1">
    <citation type="submission" date="2019-05" db="EMBL/GenBank/DDBJ databases">
        <authorList>
            <person name="Zhang S."/>
            <person name="Liu J."/>
        </authorList>
    </citation>
    <scope>NUCLEOTIDE SEQUENCE [LARGE SCALE GENOMIC DNA]</scope>
</reference>
<dbReference type="Proteomes" id="UP000694520">
    <property type="component" value="Chromosome 4"/>
</dbReference>
<name>A0A8B9WAF8_BOSMU</name>
<evidence type="ECO:0000256" key="2">
    <source>
        <dbReference type="ARBA" id="ARBA00022859"/>
    </source>
</evidence>
<dbReference type="InterPro" id="IPR050413">
    <property type="entry name" value="TCR_beta_variable"/>
</dbReference>
<dbReference type="GO" id="GO:0007166">
    <property type="term" value="P:cell surface receptor signaling pathway"/>
    <property type="evidence" value="ECO:0007669"/>
    <property type="project" value="TreeGrafter"/>
</dbReference>
<organism evidence="5 6">
    <name type="scientific">Bos mutus grunniens</name>
    <name type="common">Wild yak</name>
    <name type="synonym">Bos grunniens</name>
    <dbReference type="NCBI Taxonomy" id="30521"/>
    <lineage>
        <taxon>Eukaryota</taxon>
        <taxon>Metazoa</taxon>
        <taxon>Chordata</taxon>
        <taxon>Craniata</taxon>
        <taxon>Vertebrata</taxon>
        <taxon>Euteleostomi</taxon>
        <taxon>Mammalia</taxon>
        <taxon>Eutheria</taxon>
        <taxon>Laurasiatheria</taxon>
        <taxon>Artiodactyla</taxon>
        <taxon>Ruminantia</taxon>
        <taxon>Pecora</taxon>
        <taxon>Bovidae</taxon>
        <taxon>Bovinae</taxon>
        <taxon>Bos</taxon>
    </lineage>
</organism>
<dbReference type="SMART" id="SM00406">
    <property type="entry name" value="IGv"/>
    <property type="match status" value="1"/>
</dbReference>
<evidence type="ECO:0000256" key="3">
    <source>
        <dbReference type="SAM" id="Phobius"/>
    </source>
</evidence>
<proteinExistence type="predicted"/>
<dbReference type="Gene3D" id="2.60.40.10">
    <property type="entry name" value="Immunoglobulins"/>
    <property type="match status" value="1"/>
</dbReference>
<dbReference type="Ensembl" id="ENSBGRT00000005298.1">
    <property type="protein sequence ID" value="ENSBGRP00000004622.1"/>
    <property type="gene ID" value="ENSBGRG00000002837.1"/>
</dbReference>